<dbReference type="InterPro" id="IPR005018">
    <property type="entry name" value="DOMON_domain"/>
</dbReference>
<keyword evidence="2" id="KW-1133">Transmembrane helix</keyword>
<feature type="transmembrane region" description="Helical" evidence="2">
    <location>
        <begin position="495"/>
        <end position="515"/>
    </location>
</feature>
<accession>A0A0N5AR51</accession>
<evidence type="ECO:0000256" key="2">
    <source>
        <dbReference type="SAM" id="Phobius"/>
    </source>
</evidence>
<evidence type="ECO:0000313" key="6">
    <source>
        <dbReference type="WBParaSite" id="SMUV_0000718401-mRNA-1"/>
    </source>
</evidence>
<dbReference type="Pfam" id="PF03351">
    <property type="entry name" value="DOMON"/>
    <property type="match status" value="2"/>
</dbReference>
<keyword evidence="3" id="KW-0732">Signal</keyword>
<keyword evidence="2" id="KW-0472">Membrane</keyword>
<feature type="chain" id="PRO_5005893348" evidence="3">
    <location>
        <begin position="20"/>
        <end position="517"/>
    </location>
</feature>
<name>A0A0N5AR51_9BILA</name>
<reference evidence="6" key="1">
    <citation type="submission" date="2017-02" db="UniProtKB">
        <authorList>
            <consortium name="WormBaseParasite"/>
        </authorList>
    </citation>
    <scope>IDENTIFICATION</scope>
</reference>
<dbReference type="AlphaFoldDB" id="A0A0N5AR51"/>
<dbReference type="InterPro" id="IPR045266">
    <property type="entry name" value="DOH_DOMON"/>
</dbReference>
<feature type="compositionally biased region" description="Low complexity" evidence="1">
    <location>
        <begin position="400"/>
        <end position="429"/>
    </location>
</feature>
<protein>
    <submittedName>
        <fullName evidence="6">DOMON domain-containing protein</fullName>
    </submittedName>
</protein>
<organism evidence="5 6">
    <name type="scientific">Syphacia muris</name>
    <dbReference type="NCBI Taxonomy" id="451379"/>
    <lineage>
        <taxon>Eukaryota</taxon>
        <taxon>Metazoa</taxon>
        <taxon>Ecdysozoa</taxon>
        <taxon>Nematoda</taxon>
        <taxon>Chromadorea</taxon>
        <taxon>Rhabditida</taxon>
        <taxon>Spirurina</taxon>
        <taxon>Oxyuridomorpha</taxon>
        <taxon>Oxyuroidea</taxon>
        <taxon>Oxyuridae</taxon>
        <taxon>Syphacia</taxon>
    </lineage>
</organism>
<keyword evidence="2" id="KW-0812">Transmembrane</keyword>
<feature type="domain" description="DOMON" evidence="4">
    <location>
        <begin position="205"/>
        <end position="327"/>
    </location>
</feature>
<dbReference type="PROSITE" id="PS50836">
    <property type="entry name" value="DOMON"/>
    <property type="match status" value="2"/>
</dbReference>
<keyword evidence="5" id="KW-1185">Reference proteome</keyword>
<evidence type="ECO:0000256" key="1">
    <source>
        <dbReference type="SAM" id="MobiDB-lite"/>
    </source>
</evidence>
<dbReference type="PANTHER" id="PTHR36516">
    <property type="entry name" value="PROTEIN CBG04168-RELATED"/>
    <property type="match status" value="1"/>
</dbReference>
<evidence type="ECO:0000256" key="3">
    <source>
        <dbReference type="SAM" id="SignalP"/>
    </source>
</evidence>
<evidence type="ECO:0000313" key="5">
    <source>
        <dbReference type="Proteomes" id="UP000046393"/>
    </source>
</evidence>
<sequence length="517" mass="59426">MSSLLILLFLLLLLTIVYTDDSKIGDCFYDTKDYHLEWSYDKKNVQVIFHLNATVVGNEFLTGVAFGKKQQKLDLMGVVYKNGKLEAFDGYVTLKGMIHKDPKQNVEGVMMDYTDNYLVADIVRPLNATEKNDLDLSQCTVFHFPLKKTSFGTVKYRNKKIGPTDDVEICNIKKCEKISKAKSVTGERNLDTENFNDDKCSKKFGNTSVYWFYDEDDGNVVFEINQKIVNGVSMIGIGIRSNEEKQLFDLIVIRLQAGEYSLLGDYSSTNGKTIKKDKQQDVTLDAESSRRNATDVHLELRRDFNTDDSKDISLDDCVTLYFFVNMKNLTFDIKKAQKDAVKECVCGIQEKCVRSRADKLNQHSKTILDDDKILLENVSLSTSTTEITSSTEEKTTVVSTNQPSTFETSEESTTSVSLSTSTTTEFIETTTEEEETKTTKKLFDECPKGHVDSPVCVKYFANYFHQVDLWAKRHKEKFEDQIWKVSCKRKLETSFLWYGFFFGLVWYWFLWYFFVAI</sequence>
<feature type="signal peptide" evidence="3">
    <location>
        <begin position="1"/>
        <end position="19"/>
    </location>
</feature>
<dbReference type="PANTHER" id="PTHR36516:SF5">
    <property type="entry name" value="DOMON DOMAIN-CONTAINING PROTEIN"/>
    <property type="match status" value="1"/>
</dbReference>
<dbReference type="WBParaSite" id="SMUV_0000718401-mRNA-1">
    <property type="protein sequence ID" value="SMUV_0000718401-mRNA-1"/>
    <property type="gene ID" value="SMUV_0000718401"/>
</dbReference>
<dbReference type="Proteomes" id="UP000046393">
    <property type="component" value="Unplaced"/>
</dbReference>
<proteinExistence type="predicted"/>
<feature type="domain" description="DOMON" evidence="4">
    <location>
        <begin position="32"/>
        <end position="149"/>
    </location>
</feature>
<dbReference type="CDD" id="cd09631">
    <property type="entry name" value="DOMON_DOH"/>
    <property type="match status" value="1"/>
</dbReference>
<feature type="region of interest" description="Disordered" evidence="1">
    <location>
        <begin position="400"/>
        <end position="430"/>
    </location>
</feature>
<evidence type="ECO:0000259" key="4">
    <source>
        <dbReference type="PROSITE" id="PS50836"/>
    </source>
</evidence>